<protein>
    <submittedName>
        <fullName evidence="1">Uncharacterized protein</fullName>
    </submittedName>
</protein>
<keyword evidence="2" id="KW-1185">Reference proteome</keyword>
<evidence type="ECO:0000313" key="1">
    <source>
        <dbReference type="EMBL" id="MBA4613894.1"/>
    </source>
</evidence>
<organism evidence="1 2">
    <name type="scientific">Stappia taiwanensis</name>
    <dbReference type="NCBI Taxonomy" id="992267"/>
    <lineage>
        <taxon>Bacteria</taxon>
        <taxon>Pseudomonadati</taxon>
        <taxon>Pseudomonadota</taxon>
        <taxon>Alphaproteobacteria</taxon>
        <taxon>Hyphomicrobiales</taxon>
        <taxon>Stappiaceae</taxon>
        <taxon>Stappia</taxon>
    </lineage>
</organism>
<dbReference type="RefSeq" id="WP_181762092.1">
    <property type="nucleotide sequence ID" value="NZ_BMCR01000015.1"/>
</dbReference>
<name>A0A838Y3Z9_9HYPH</name>
<gene>
    <name evidence="1" type="ORF">H1W37_19730</name>
</gene>
<proteinExistence type="predicted"/>
<evidence type="ECO:0000313" key="2">
    <source>
        <dbReference type="Proteomes" id="UP000559404"/>
    </source>
</evidence>
<dbReference type="EMBL" id="JACEON010000028">
    <property type="protein sequence ID" value="MBA4613894.1"/>
    <property type="molecule type" value="Genomic_DNA"/>
</dbReference>
<dbReference type="AlphaFoldDB" id="A0A838Y3Z9"/>
<sequence>MMIVLAYFLCTRNRKFVNPTLLTVNPSHGYRMQQEDEALIYSNNVLTEDADGHHWVVVKETCDLANDDDALLVHAVEVIRQAYGEDEIRRIAEEAAISLPEPAEGLAGSFDTEAIMAAFRKSIPDPDREGRKPPQLANYRSETAELIARAALAKVYGFEIPPALHAAKPNRVQPILGFDGWTVALTSSDGLCLVLIQVKGTDDRTRPPGEAAKLVVECGKAVADKAKLNDFLMACVVRCQGTEYAAMLLGMVSELETMGMIPNTLLSPVIVRGQVEADLADLQSLRDATISYLHAKARGMTLSLGTELNAFGRAAMDKARSND</sequence>
<comment type="caution">
    <text evidence="1">The sequence shown here is derived from an EMBL/GenBank/DDBJ whole genome shotgun (WGS) entry which is preliminary data.</text>
</comment>
<dbReference type="Proteomes" id="UP000559404">
    <property type="component" value="Unassembled WGS sequence"/>
</dbReference>
<accession>A0A838Y3Z9</accession>
<reference evidence="1 2" key="2">
    <citation type="submission" date="2020-08" db="EMBL/GenBank/DDBJ databases">
        <title>Stappia taiwanensis sp. nov., isolated from a coastal thermal spring.</title>
        <authorList>
            <person name="Kampfer P."/>
        </authorList>
    </citation>
    <scope>NUCLEOTIDE SEQUENCE [LARGE SCALE GENOMIC DNA]</scope>
    <source>
        <strain evidence="1 2">DSM 23284</strain>
    </source>
</reference>
<reference evidence="1 2" key="1">
    <citation type="submission" date="2020-07" db="EMBL/GenBank/DDBJ databases">
        <authorList>
            <person name="Li M."/>
        </authorList>
    </citation>
    <scope>NUCLEOTIDE SEQUENCE [LARGE SCALE GENOMIC DNA]</scope>
    <source>
        <strain evidence="1 2">DSM 23284</strain>
    </source>
</reference>